<protein>
    <submittedName>
        <fullName evidence="3">Uncharacterized protein</fullName>
    </submittedName>
</protein>
<feature type="chain" id="PRO_5042819958" evidence="2">
    <location>
        <begin position="23"/>
        <end position="430"/>
    </location>
</feature>
<sequence>MDLKVILIIAFSFGELEHLCAGTNDEFIPDPPDSPQKKKELKEVRKELFEQISYRCNHEASYQRKSINLESELAERVKNNKKTDKLEKKAKKASDKYAEELMHLFVCASDDIIPEPPDSPQKIKVLKKVARKLFEQSSYKCNHEDRYRTKAENRKKVFGIKTGVKFSVIKDDKIEGRKHNDEVYKLWKATKKASDRYDTVQHVSKDDFFCHIRDVCEKVFQLDYFKKENLTYYNPKIDDENTCPTIHQKCQTADKKVRSFEMECKLCHAWKKNADNSESYPVTICLRSALKESRIRRLFSQKFFVIYTYVQDQKTGKWHMTSDKTPEPKVTIPESLSDRTPEPSTINPEQPETTSELPVPSDTSSEPSELTPEQLETTPEPPAPSDTSSEPSDTRSEPSEITPEQPDKTPQPKQYRFEAYLSIKNSLLFK</sequence>
<keyword evidence="2" id="KW-0732">Signal</keyword>
<name>A0AAN9Y803_9HEMI</name>
<proteinExistence type="predicted"/>
<keyword evidence="4" id="KW-1185">Reference proteome</keyword>
<evidence type="ECO:0000256" key="1">
    <source>
        <dbReference type="SAM" id="MobiDB-lite"/>
    </source>
</evidence>
<feature type="region of interest" description="Disordered" evidence="1">
    <location>
        <begin position="316"/>
        <end position="416"/>
    </location>
</feature>
<feature type="compositionally biased region" description="Polar residues" evidence="1">
    <location>
        <begin position="342"/>
        <end position="356"/>
    </location>
</feature>
<accession>A0AAN9Y803</accession>
<feature type="signal peptide" evidence="2">
    <location>
        <begin position="1"/>
        <end position="22"/>
    </location>
</feature>
<gene>
    <name evidence="3" type="ORF">V9T40_003467</name>
</gene>
<evidence type="ECO:0000313" key="4">
    <source>
        <dbReference type="Proteomes" id="UP001367676"/>
    </source>
</evidence>
<dbReference type="EMBL" id="JBBCAQ010000006">
    <property type="protein sequence ID" value="KAK7603468.1"/>
    <property type="molecule type" value="Genomic_DNA"/>
</dbReference>
<dbReference type="AlphaFoldDB" id="A0AAN9Y803"/>
<evidence type="ECO:0000313" key="3">
    <source>
        <dbReference type="EMBL" id="KAK7603468.1"/>
    </source>
</evidence>
<feature type="compositionally biased region" description="Low complexity" evidence="1">
    <location>
        <begin position="360"/>
        <end position="378"/>
    </location>
</feature>
<dbReference type="Proteomes" id="UP001367676">
    <property type="component" value="Unassembled WGS sequence"/>
</dbReference>
<comment type="caution">
    <text evidence="3">The sequence shown here is derived from an EMBL/GenBank/DDBJ whole genome shotgun (WGS) entry which is preliminary data.</text>
</comment>
<reference evidence="3 4" key="1">
    <citation type="submission" date="2024-03" db="EMBL/GenBank/DDBJ databases">
        <title>Adaptation during the transition from Ophiocordyceps entomopathogen to insect associate is accompanied by gene loss and intensified selection.</title>
        <authorList>
            <person name="Ward C.M."/>
            <person name="Onetto C.A."/>
            <person name="Borneman A.R."/>
        </authorList>
    </citation>
    <scope>NUCLEOTIDE SEQUENCE [LARGE SCALE GENOMIC DNA]</scope>
    <source>
        <strain evidence="3">AWRI1</strain>
        <tissue evidence="3">Single Adult Female</tissue>
    </source>
</reference>
<evidence type="ECO:0000256" key="2">
    <source>
        <dbReference type="SAM" id="SignalP"/>
    </source>
</evidence>
<organism evidence="3 4">
    <name type="scientific">Parthenolecanium corni</name>
    <dbReference type="NCBI Taxonomy" id="536013"/>
    <lineage>
        <taxon>Eukaryota</taxon>
        <taxon>Metazoa</taxon>
        <taxon>Ecdysozoa</taxon>
        <taxon>Arthropoda</taxon>
        <taxon>Hexapoda</taxon>
        <taxon>Insecta</taxon>
        <taxon>Pterygota</taxon>
        <taxon>Neoptera</taxon>
        <taxon>Paraneoptera</taxon>
        <taxon>Hemiptera</taxon>
        <taxon>Sternorrhyncha</taxon>
        <taxon>Coccoidea</taxon>
        <taxon>Coccidae</taxon>
        <taxon>Parthenolecanium</taxon>
    </lineage>
</organism>